<dbReference type="HOGENOM" id="CLU_045591_0_0_1"/>
<dbReference type="InterPro" id="IPR012885">
    <property type="entry name" value="F-box_Sdz-33"/>
</dbReference>
<proteinExistence type="predicted"/>
<reference evidence="3" key="1">
    <citation type="submission" date="2011-07" db="EMBL/GenBank/DDBJ databases">
        <authorList>
            <consortium name="Caenorhabditis brenneri Sequencing and Analysis Consortium"/>
            <person name="Wilson R.K."/>
        </authorList>
    </citation>
    <scope>NUCLEOTIDE SEQUENCE [LARGE SCALE GENOMIC DNA]</scope>
    <source>
        <strain evidence="3">PB2801</strain>
    </source>
</reference>
<accession>G0MEW5</accession>
<dbReference type="AlphaFoldDB" id="G0MEW5"/>
<dbReference type="PANTHER" id="PTHR21503">
    <property type="entry name" value="F-BOX-CONTAINING HYPOTHETICAL PROTEIN C.ELEGANS"/>
    <property type="match status" value="1"/>
</dbReference>
<protein>
    <recommendedName>
        <fullName evidence="1">F-box domain-containing protein</fullName>
    </recommendedName>
</protein>
<dbReference type="Proteomes" id="UP000008068">
    <property type="component" value="Unassembled WGS sequence"/>
</dbReference>
<name>G0MEW5_CAEBE</name>
<dbReference type="PROSITE" id="PS50181">
    <property type="entry name" value="FBOX"/>
    <property type="match status" value="1"/>
</dbReference>
<keyword evidence="3" id="KW-1185">Reference proteome</keyword>
<feature type="domain" description="F-box" evidence="1">
    <location>
        <begin position="17"/>
        <end position="69"/>
    </location>
</feature>
<dbReference type="Pfam" id="PF07735">
    <property type="entry name" value="FBA_2"/>
    <property type="match status" value="1"/>
</dbReference>
<dbReference type="InParanoid" id="G0MEW5"/>
<dbReference type="InterPro" id="IPR001810">
    <property type="entry name" value="F-box_dom"/>
</dbReference>
<dbReference type="eggNOG" id="ENOG502TGS7">
    <property type="taxonomic scope" value="Eukaryota"/>
</dbReference>
<dbReference type="OMA" id="NPVDCYN"/>
<evidence type="ECO:0000313" key="2">
    <source>
        <dbReference type="EMBL" id="EGT52124.1"/>
    </source>
</evidence>
<evidence type="ECO:0000313" key="3">
    <source>
        <dbReference type="Proteomes" id="UP000008068"/>
    </source>
</evidence>
<organism evidence="3">
    <name type="scientific">Caenorhabditis brenneri</name>
    <name type="common">Nematode worm</name>
    <dbReference type="NCBI Taxonomy" id="135651"/>
    <lineage>
        <taxon>Eukaryota</taxon>
        <taxon>Metazoa</taxon>
        <taxon>Ecdysozoa</taxon>
        <taxon>Nematoda</taxon>
        <taxon>Chromadorea</taxon>
        <taxon>Rhabditida</taxon>
        <taxon>Rhabditina</taxon>
        <taxon>Rhabditomorpha</taxon>
        <taxon>Rhabditoidea</taxon>
        <taxon>Rhabditidae</taxon>
        <taxon>Peloderinae</taxon>
        <taxon>Caenorhabditis</taxon>
    </lineage>
</organism>
<sequence length="475" mass="55743">MQLETDNPAVTNAPEKFLNFLALPKKSLKLLYSYLNPVDCYNLSKCSKNLSDQVKKQKNLKINAIYLRFDNEKSCIAAYFDKYKNTACVFYSWRKTDGNRNIWTRAYSLRNHKLQNHLYCKRAHPKDVNAQQSPYLVVNYFQGMMEMYRELCALFHAKESVHYVGVNVNDKKSCLSFACQKFPKPIYSFRLIGHKSPKTHRVKHLLDSANVAGTIRVSHPIGPACMQDKLINSFYVVLDDPEWITREELLSLNCITIDIGHNNLTAEDLNAFIMQWMFVDSDQIRTEKLEICLSPEAFKNKKQITNGLLLHDWDPKRREGEHFDVSYYLAKNSLRDPNHFMDCKFSKDVIREDGRTATIHFYGKKLFFIVWKDHFPYRTLKEARMKQKQREIENYINRALATALIAIEQKAQEEWNKKTEWVETMVQARKAEAVEEQTAKRKYFAALQEFLDTSEPNPKRQLLETITIFKNDKIP</sequence>
<dbReference type="PANTHER" id="PTHR21503:SF53">
    <property type="entry name" value="F-BOX ASSOCIATED DOMAIN-CONTAINING PROTEIN-RELATED"/>
    <property type="match status" value="1"/>
</dbReference>
<gene>
    <name evidence="2" type="ORF">CAEBREN_18573</name>
</gene>
<dbReference type="FunCoup" id="G0MEW5">
    <property type="interactions" value="1028"/>
</dbReference>
<dbReference type="OrthoDB" id="5784276at2759"/>
<dbReference type="Pfam" id="PF00646">
    <property type="entry name" value="F-box"/>
    <property type="match status" value="1"/>
</dbReference>
<evidence type="ECO:0000259" key="1">
    <source>
        <dbReference type="PROSITE" id="PS50181"/>
    </source>
</evidence>
<dbReference type="EMBL" id="GL379791">
    <property type="protein sequence ID" value="EGT52124.1"/>
    <property type="molecule type" value="Genomic_DNA"/>
</dbReference>